<evidence type="ECO:0000313" key="3">
    <source>
        <dbReference type="Proteomes" id="UP000002369"/>
    </source>
</evidence>
<keyword evidence="3" id="KW-1185">Reference proteome</keyword>
<feature type="region of interest" description="Disordered" evidence="1">
    <location>
        <begin position="153"/>
        <end position="178"/>
    </location>
</feature>
<dbReference type="RefSeq" id="YP_009169240.1">
    <property type="nucleotide sequence ID" value="NC_027997.1"/>
</dbReference>
<organism evidence="2 3">
    <name type="scientific">Campylobacter phage CP220</name>
    <dbReference type="NCBI Taxonomy" id="2994044"/>
    <lineage>
        <taxon>Viruses</taxon>
        <taxon>Duplodnaviria</taxon>
        <taxon>Heunggongvirae</taxon>
        <taxon>Uroviricota</taxon>
        <taxon>Caudoviricetes</taxon>
        <taxon>Connertonviridae</taxon>
        <taxon>Firehammervirus</taxon>
        <taxon>Firehammervirus CP220</taxon>
    </lineage>
</organism>
<dbReference type="GeneID" id="26041388"/>
<dbReference type="KEGG" id="vg:26041388"/>
<dbReference type="EMBL" id="FN667788">
    <property type="protein sequence ID" value="CBJ93915.1"/>
    <property type="molecule type" value="Genomic_DNA"/>
</dbReference>
<proteinExistence type="predicted"/>
<accession>D5GV98</accession>
<gene>
    <name evidence="2" type="ORF">CPT_0106</name>
</gene>
<sequence>MAKFVTPAGNLLNSLNSKNLRNVQNYRQTIVWSFETNEEFISARIVDEGVEHVPKGLKKTWTSTSLTLSGLPDDVDLYHPKMITYLWSGFKLDGTEFKDTNYEEKATIEDIKNQDMHYTGKSWGTKGIAGYYRDNNILTFPFTVEVTYWEYSNSGSNSSSGSKTNSVSKNTRESGSDGLKVQRTITQDYYITVVPNMDPALFCKKYGDAHGFKGPNGEDFNYDQYKAYMVSLGLDFLTIDRSQAT</sequence>
<protein>
    <submittedName>
        <fullName evidence="2">Hypothetical phage protein</fullName>
    </submittedName>
</protein>
<evidence type="ECO:0000256" key="1">
    <source>
        <dbReference type="SAM" id="MobiDB-lite"/>
    </source>
</evidence>
<evidence type="ECO:0000313" key="2">
    <source>
        <dbReference type="EMBL" id="CBJ93915.1"/>
    </source>
</evidence>
<name>D5GV98_9CAUD</name>
<reference evidence="2 3" key="1">
    <citation type="journal article" date="2010" name="BMC Genomics">
        <title>Evidence for a lineage of virulent bacteriophages that target Campylobacter.</title>
        <authorList>
            <person name="Timms A.R."/>
            <person name="Cambray-Young J."/>
            <person name="Scott A.E."/>
            <person name="Petty N.K."/>
            <person name="Connerton P.L."/>
            <person name="Clarke L."/>
            <person name="Seeger K."/>
            <person name="Quail M."/>
            <person name="Cummings N."/>
            <person name="Maskell D.J."/>
            <person name="Thomson N.R."/>
            <person name="Connerton I.F."/>
        </authorList>
    </citation>
    <scope>NUCLEOTIDE SEQUENCE [LARGE SCALE GENOMIC DNA]</scope>
</reference>
<dbReference type="Proteomes" id="UP000002369">
    <property type="component" value="Segment"/>
</dbReference>
<feature type="compositionally biased region" description="Low complexity" evidence="1">
    <location>
        <begin position="153"/>
        <end position="169"/>
    </location>
</feature>